<name>X0PII5_9LACO</name>
<gene>
    <name evidence="1" type="ORF">FC83_GL000114</name>
</gene>
<dbReference type="EMBL" id="AZGA01000064">
    <property type="protein sequence ID" value="KRM32920.1"/>
    <property type="molecule type" value="Genomic_DNA"/>
</dbReference>
<organism evidence="1 2">
    <name type="scientific">Agrilactobacillus composti DSM 18527 = JCM 14202</name>
    <dbReference type="NCBI Taxonomy" id="1423734"/>
    <lineage>
        <taxon>Bacteria</taxon>
        <taxon>Bacillati</taxon>
        <taxon>Bacillota</taxon>
        <taxon>Bacilli</taxon>
        <taxon>Lactobacillales</taxon>
        <taxon>Lactobacillaceae</taxon>
        <taxon>Agrilactobacillus</taxon>
    </lineage>
</organism>
<evidence type="ECO:0000313" key="2">
    <source>
        <dbReference type="Proteomes" id="UP000051236"/>
    </source>
</evidence>
<dbReference type="AlphaFoldDB" id="X0PII5"/>
<protein>
    <submittedName>
        <fullName evidence="1">Uncharacterized protein</fullName>
    </submittedName>
</protein>
<reference evidence="1 2" key="1">
    <citation type="journal article" date="2015" name="Genome Announc.">
        <title>Expanding the biotechnology potential of lactobacilli through comparative genomics of 213 strains and associated genera.</title>
        <authorList>
            <person name="Sun Z."/>
            <person name="Harris H.M."/>
            <person name="McCann A."/>
            <person name="Guo C."/>
            <person name="Argimon S."/>
            <person name="Zhang W."/>
            <person name="Yang X."/>
            <person name="Jeffery I.B."/>
            <person name="Cooney J.C."/>
            <person name="Kagawa T.F."/>
            <person name="Liu W."/>
            <person name="Song Y."/>
            <person name="Salvetti E."/>
            <person name="Wrobel A."/>
            <person name="Rasinkangas P."/>
            <person name="Parkhill J."/>
            <person name="Rea M.C."/>
            <person name="O'Sullivan O."/>
            <person name="Ritari J."/>
            <person name="Douillard F.P."/>
            <person name="Paul Ross R."/>
            <person name="Yang R."/>
            <person name="Briner A.E."/>
            <person name="Felis G.E."/>
            <person name="de Vos W.M."/>
            <person name="Barrangou R."/>
            <person name="Klaenhammer T.R."/>
            <person name="Caufield P.W."/>
            <person name="Cui Y."/>
            <person name="Zhang H."/>
            <person name="O'Toole P.W."/>
        </authorList>
    </citation>
    <scope>NUCLEOTIDE SEQUENCE [LARGE SCALE GENOMIC DNA]</scope>
    <source>
        <strain evidence="1 2">DSM 18527</strain>
    </source>
</reference>
<keyword evidence="2" id="KW-1185">Reference proteome</keyword>
<dbReference type="eggNOG" id="ENOG50338HP">
    <property type="taxonomic scope" value="Bacteria"/>
</dbReference>
<proteinExistence type="predicted"/>
<comment type="caution">
    <text evidence="1">The sequence shown here is derived from an EMBL/GenBank/DDBJ whole genome shotgun (WGS) entry which is preliminary data.</text>
</comment>
<dbReference type="Proteomes" id="UP000051236">
    <property type="component" value="Unassembled WGS sequence"/>
</dbReference>
<dbReference type="STRING" id="1423734.FC83_GL000114"/>
<sequence>MKTIETLDMEHTLYYYCRALNQVVVEEVKLPDDLGIVDTLSQDSEQAYTCFELKVTKNDFHSKAKLSFVGHYNYFVFPSHLLDQVLAEVPDNIGILVFDYYAPELRQTRRLPVPGTLTIYKKAPKQTLGLDETQLAQHFLRSLNREVDKAKRLTNGLKNYNTQQLLTELSKRRDQGRLDTLAHNSYQRFLADSLDQAQSAQAEEIAALKAENIKLLQQVWALKTHQPLQLPGGN</sequence>
<evidence type="ECO:0000313" key="1">
    <source>
        <dbReference type="EMBL" id="KRM32920.1"/>
    </source>
</evidence>
<dbReference type="OrthoDB" id="2190431at2"/>
<accession>X0PII5</accession>
<dbReference type="RefSeq" id="WP_035456086.1">
    <property type="nucleotide sequence ID" value="NZ_AZGA01000064.1"/>
</dbReference>
<dbReference type="PATRIC" id="fig|1423734.3.peg.113"/>